<reference evidence="3 4" key="3">
    <citation type="submission" date="2019-11" db="EMBL/GenBank/DDBJ databases">
        <title>A de novo genome assembly of a pear dwarfing rootstock.</title>
        <authorList>
            <person name="Wang F."/>
            <person name="Wang J."/>
            <person name="Li S."/>
            <person name="Zhang Y."/>
            <person name="Fang M."/>
            <person name="Ma L."/>
            <person name="Zhao Y."/>
            <person name="Jiang S."/>
        </authorList>
    </citation>
    <scope>NUCLEOTIDE SEQUENCE [LARGE SCALE GENOMIC DNA]</scope>
    <source>
        <strain evidence="3">S2</strain>
        <tissue evidence="3">Leaf</tissue>
    </source>
</reference>
<keyword evidence="1" id="KW-0472">Membrane</keyword>
<reference evidence="3 4" key="1">
    <citation type="submission" date="2019-09" db="EMBL/GenBank/DDBJ databases">
        <authorList>
            <person name="Ou C."/>
        </authorList>
    </citation>
    <scope>NUCLEOTIDE SEQUENCE [LARGE SCALE GENOMIC DNA]</scope>
    <source>
        <strain evidence="3">S2</strain>
        <tissue evidence="3">Leaf</tissue>
    </source>
</reference>
<accession>A0A5N5FEI6</accession>
<proteinExistence type="predicted"/>
<evidence type="ECO:0000259" key="2">
    <source>
        <dbReference type="Pfam" id="PF13967"/>
    </source>
</evidence>
<sequence>MVGLIYKARNLKALTFLFDVAVLGILVLSSIVLLPILLPVAATEVGPKLTNTTVSNGTFSDLDKLSIGHLKEKSPRLWAFLFGVYWVSFVTYA</sequence>
<dbReference type="AlphaFoldDB" id="A0A5N5FEI6"/>
<protein>
    <submittedName>
        <fullName evidence="3">CSC1-like protein ERD4</fullName>
    </submittedName>
</protein>
<keyword evidence="4" id="KW-1185">Reference proteome</keyword>
<feature type="domain" description="CSC1/OSCA1-like N-terminal transmembrane" evidence="2">
    <location>
        <begin position="22"/>
        <end position="92"/>
    </location>
</feature>
<keyword evidence="1" id="KW-0812">Transmembrane</keyword>
<gene>
    <name evidence="3" type="ORF">D8674_002510</name>
</gene>
<dbReference type="OrthoDB" id="1689567at2759"/>
<name>A0A5N5FEI6_9ROSA</name>
<dbReference type="InterPro" id="IPR032880">
    <property type="entry name" value="CSC1/OSCA1-like_N"/>
</dbReference>
<evidence type="ECO:0000313" key="4">
    <source>
        <dbReference type="Proteomes" id="UP000327157"/>
    </source>
</evidence>
<comment type="caution">
    <text evidence="3">The sequence shown here is derived from an EMBL/GenBank/DDBJ whole genome shotgun (WGS) entry which is preliminary data.</text>
</comment>
<dbReference type="Pfam" id="PF13967">
    <property type="entry name" value="RSN1_TM"/>
    <property type="match status" value="1"/>
</dbReference>
<feature type="transmembrane region" description="Helical" evidence="1">
    <location>
        <begin position="16"/>
        <end position="38"/>
    </location>
</feature>
<evidence type="ECO:0000256" key="1">
    <source>
        <dbReference type="SAM" id="Phobius"/>
    </source>
</evidence>
<keyword evidence="1" id="KW-1133">Transmembrane helix</keyword>
<reference evidence="4" key="2">
    <citation type="submission" date="2019-10" db="EMBL/GenBank/DDBJ databases">
        <title>A de novo genome assembly of a pear dwarfing rootstock.</title>
        <authorList>
            <person name="Wang F."/>
            <person name="Wang J."/>
            <person name="Li S."/>
            <person name="Zhang Y."/>
            <person name="Fang M."/>
            <person name="Ma L."/>
            <person name="Zhao Y."/>
            <person name="Jiang S."/>
        </authorList>
    </citation>
    <scope>NUCLEOTIDE SEQUENCE [LARGE SCALE GENOMIC DNA]</scope>
</reference>
<feature type="transmembrane region" description="Helical" evidence="1">
    <location>
        <begin position="75"/>
        <end position="92"/>
    </location>
</feature>
<dbReference type="EMBL" id="SMOL01000695">
    <property type="protein sequence ID" value="KAB2601505.1"/>
    <property type="molecule type" value="Genomic_DNA"/>
</dbReference>
<dbReference type="Proteomes" id="UP000327157">
    <property type="component" value="Chromosome 10"/>
</dbReference>
<organism evidence="3 4">
    <name type="scientific">Pyrus ussuriensis x Pyrus communis</name>
    <dbReference type="NCBI Taxonomy" id="2448454"/>
    <lineage>
        <taxon>Eukaryota</taxon>
        <taxon>Viridiplantae</taxon>
        <taxon>Streptophyta</taxon>
        <taxon>Embryophyta</taxon>
        <taxon>Tracheophyta</taxon>
        <taxon>Spermatophyta</taxon>
        <taxon>Magnoliopsida</taxon>
        <taxon>eudicotyledons</taxon>
        <taxon>Gunneridae</taxon>
        <taxon>Pentapetalae</taxon>
        <taxon>rosids</taxon>
        <taxon>fabids</taxon>
        <taxon>Rosales</taxon>
        <taxon>Rosaceae</taxon>
        <taxon>Amygdaloideae</taxon>
        <taxon>Maleae</taxon>
        <taxon>Pyrus</taxon>
    </lineage>
</organism>
<evidence type="ECO:0000313" key="3">
    <source>
        <dbReference type="EMBL" id="KAB2601505.1"/>
    </source>
</evidence>